<protein>
    <submittedName>
        <fullName evidence="2">Uncharacterized protein</fullName>
    </submittedName>
</protein>
<dbReference type="Proteomes" id="UP001623041">
    <property type="component" value="Unassembled WGS sequence"/>
</dbReference>
<comment type="caution">
    <text evidence="2">The sequence shown here is derived from an EMBL/GenBank/DDBJ whole genome shotgun (WGS) entry which is preliminary data.</text>
</comment>
<keyword evidence="1" id="KW-0472">Membrane</keyword>
<proteinExistence type="predicted"/>
<dbReference type="EMBL" id="JBJHQH010000002">
    <property type="protein sequence ID" value="MFK9090519.1"/>
    <property type="molecule type" value="Genomic_DNA"/>
</dbReference>
<evidence type="ECO:0000313" key="3">
    <source>
        <dbReference type="Proteomes" id="UP001623041"/>
    </source>
</evidence>
<name>A0ABW8RCM9_9BACI</name>
<reference evidence="2 3" key="1">
    <citation type="submission" date="2024-11" db="EMBL/GenBank/DDBJ databases">
        <authorList>
            <person name="Lucas J.A."/>
        </authorList>
    </citation>
    <scope>NUCLEOTIDE SEQUENCE [LARGE SCALE GENOMIC DNA]</scope>
    <source>
        <strain evidence="2 3">Z 5.4</strain>
    </source>
</reference>
<evidence type="ECO:0000256" key="1">
    <source>
        <dbReference type="SAM" id="Phobius"/>
    </source>
</evidence>
<keyword evidence="3" id="KW-1185">Reference proteome</keyword>
<accession>A0ABW8RCM9</accession>
<keyword evidence="1" id="KW-1133">Transmembrane helix</keyword>
<dbReference type="RefSeq" id="WP_406579210.1">
    <property type="nucleotide sequence ID" value="NZ_JBJHQH010000002.1"/>
</dbReference>
<organism evidence="2 3">
    <name type="scientific">Bacillus salipaludis</name>
    <dbReference type="NCBI Taxonomy" id="2547811"/>
    <lineage>
        <taxon>Bacteria</taxon>
        <taxon>Bacillati</taxon>
        <taxon>Bacillota</taxon>
        <taxon>Bacilli</taxon>
        <taxon>Bacillales</taxon>
        <taxon>Bacillaceae</taxon>
        <taxon>Bacillus</taxon>
    </lineage>
</organism>
<evidence type="ECO:0000313" key="2">
    <source>
        <dbReference type="EMBL" id="MFK9090519.1"/>
    </source>
</evidence>
<sequence>MSYWMTTTALFFGLFIVIEESIYYFWNRYVYGPNEERKRKWKERAKAILRIFKRKQYTDIQETNNEKSSQ</sequence>
<keyword evidence="1" id="KW-0812">Transmembrane</keyword>
<feature type="transmembrane region" description="Helical" evidence="1">
    <location>
        <begin position="6"/>
        <end position="26"/>
    </location>
</feature>
<gene>
    <name evidence="2" type="ORF">ACJEBI_03330</name>
</gene>